<dbReference type="AlphaFoldDB" id="A0A3S4UPB5"/>
<name>A0A3S4UPB5_9PAST</name>
<evidence type="ECO:0000313" key="1">
    <source>
        <dbReference type="EMBL" id="VEH66593.1"/>
    </source>
</evidence>
<organism evidence="1 2">
    <name type="scientific">Rodentibacter pneumotropicus</name>
    <dbReference type="NCBI Taxonomy" id="758"/>
    <lineage>
        <taxon>Bacteria</taxon>
        <taxon>Pseudomonadati</taxon>
        <taxon>Pseudomonadota</taxon>
        <taxon>Gammaproteobacteria</taxon>
        <taxon>Pasteurellales</taxon>
        <taxon>Pasteurellaceae</taxon>
        <taxon>Rodentibacter</taxon>
    </lineage>
</organism>
<evidence type="ECO:0000313" key="2">
    <source>
        <dbReference type="Proteomes" id="UP000278733"/>
    </source>
</evidence>
<dbReference type="STRING" id="758.GCA_000730685_00943"/>
<gene>
    <name evidence="1" type="ORF">NCTC8284_01764</name>
</gene>
<accession>A0A3S4UPB5</accession>
<dbReference type="Proteomes" id="UP000278733">
    <property type="component" value="Chromosome"/>
</dbReference>
<dbReference type="EMBL" id="LR134405">
    <property type="protein sequence ID" value="VEH66593.1"/>
    <property type="molecule type" value="Genomic_DNA"/>
</dbReference>
<sequence length="79" mass="9430">MLFMNTTNQIYAIDVFITTTELNNEKSILLVYATNPELAQNKIRIYQQIHQMQNLQLLRSLFINTLNSLVKCRRNNRYH</sequence>
<protein>
    <submittedName>
        <fullName evidence="1">Uncharacterized protein</fullName>
    </submittedName>
</protein>
<reference evidence="1 2" key="1">
    <citation type="submission" date="2018-12" db="EMBL/GenBank/DDBJ databases">
        <authorList>
            <consortium name="Pathogen Informatics"/>
        </authorList>
    </citation>
    <scope>NUCLEOTIDE SEQUENCE [LARGE SCALE GENOMIC DNA]</scope>
    <source>
        <strain evidence="1 2">NCTC8284</strain>
    </source>
</reference>
<proteinExistence type="predicted"/>
<dbReference type="KEGG" id="rpne:NCTC8284_01764"/>